<dbReference type="AlphaFoldDB" id="A0A1G9XMX9"/>
<dbReference type="EMBL" id="FNHZ01000004">
    <property type="protein sequence ID" value="SDM98219.1"/>
    <property type="molecule type" value="Genomic_DNA"/>
</dbReference>
<reference evidence="2" key="1">
    <citation type="submission" date="2016-10" db="EMBL/GenBank/DDBJ databases">
        <authorList>
            <person name="Varghese N."/>
            <person name="Submissions S."/>
        </authorList>
    </citation>
    <scope>NUCLEOTIDE SEQUENCE [LARGE SCALE GENOMIC DNA]</scope>
    <source>
        <strain evidence="2">M83</strain>
    </source>
</reference>
<gene>
    <name evidence="1" type="ORF">SAMN05216544_1572</name>
</gene>
<dbReference type="Proteomes" id="UP000187651">
    <property type="component" value="Unassembled WGS sequence"/>
</dbReference>
<name>A0A1G9XMX9_9FIRM</name>
<keyword evidence="2" id="KW-1185">Reference proteome</keyword>
<sequence length="188" mass="21554">MKNKEKVFVKIKGMYDDPFSIDIDEGLSDPMLIKDANLVEIPNLNDIEVRDEETKKDNDDELEVIHLGRYGVLNGSEYIKFDELDEDSNVIKNTIKIACNEDGSQVVELIKKGYYSTHMIFQAGKKNTTAYETPFGSLLIGIYTKNLRIKREENRIAIKLNYSLDVNYNTISECNVEICITSKLEEEI</sequence>
<proteinExistence type="predicted"/>
<dbReference type="InterPro" id="IPR012674">
    <property type="entry name" value="Calycin"/>
</dbReference>
<evidence type="ECO:0000313" key="1">
    <source>
        <dbReference type="EMBL" id="SDM98219.1"/>
    </source>
</evidence>
<dbReference type="Pfam" id="PF09148">
    <property type="entry name" value="DUF1934"/>
    <property type="match status" value="1"/>
</dbReference>
<accession>A0A1G9XMX9</accession>
<dbReference type="RefSeq" id="WP_083330311.1">
    <property type="nucleotide sequence ID" value="NZ_FNHZ01000004.1"/>
</dbReference>
<dbReference type="SUPFAM" id="SSF50814">
    <property type="entry name" value="Lipocalins"/>
    <property type="match status" value="1"/>
</dbReference>
<evidence type="ECO:0000313" key="2">
    <source>
        <dbReference type="Proteomes" id="UP000187651"/>
    </source>
</evidence>
<dbReference type="InterPro" id="IPR015231">
    <property type="entry name" value="DUF1934"/>
</dbReference>
<dbReference type="Gene3D" id="2.40.128.20">
    <property type="match status" value="1"/>
</dbReference>
<organism evidence="1 2">
    <name type="scientific">Lachnospira pectinoschiza</name>
    <dbReference type="NCBI Taxonomy" id="28052"/>
    <lineage>
        <taxon>Bacteria</taxon>
        <taxon>Bacillati</taxon>
        <taxon>Bacillota</taxon>
        <taxon>Clostridia</taxon>
        <taxon>Lachnospirales</taxon>
        <taxon>Lachnospiraceae</taxon>
        <taxon>Lachnospira</taxon>
    </lineage>
</organism>
<protein>
    <submittedName>
        <fullName evidence="1">Uncharacterized beta-barrel protein YwiB, DUF1934 family</fullName>
    </submittedName>
</protein>
<dbReference type="OrthoDB" id="1680906at2"/>